<dbReference type="EMBL" id="JACHXN010000017">
    <property type="protein sequence ID" value="MBB3148141.1"/>
    <property type="molecule type" value="Genomic_DNA"/>
</dbReference>
<dbReference type="Proteomes" id="UP000554520">
    <property type="component" value="Unassembled WGS sequence"/>
</dbReference>
<protein>
    <submittedName>
        <fullName evidence="1">Uncharacterized protein</fullName>
    </submittedName>
</protein>
<proteinExistence type="predicted"/>
<evidence type="ECO:0000313" key="2">
    <source>
        <dbReference type="Proteomes" id="UP000554520"/>
    </source>
</evidence>
<organism evidence="1 2">
    <name type="scientific">Phyllobacterium trifolii</name>
    <dbReference type="NCBI Taxonomy" id="300193"/>
    <lineage>
        <taxon>Bacteria</taxon>
        <taxon>Pseudomonadati</taxon>
        <taxon>Pseudomonadota</taxon>
        <taxon>Alphaproteobacteria</taxon>
        <taxon>Hyphomicrobiales</taxon>
        <taxon>Phyllobacteriaceae</taxon>
        <taxon>Phyllobacterium</taxon>
    </lineage>
</organism>
<name>A0A839UHL3_9HYPH</name>
<dbReference type="AlphaFoldDB" id="A0A839UHL3"/>
<comment type="caution">
    <text evidence="1">The sequence shown here is derived from an EMBL/GenBank/DDBJ whole genome shotgun (WGS) entry which is preliminary data.</text>
</comment>
<sequence>MKRGPFINDNHACIAVNTDRRAEHKTLQPMDTSQIRQQSGRVNVNRNDLQRIVRAIIGPEMAAQ</sequence>
<accession>A0A839UHL3</accession>
<gene>
    <name evidence="1" type="ORF">FHS21_004584</name>
</gene>
<evidence type="ECO:0000313" key="1">
    <source>
        <dbReference type="EMBL" id="MBB3148141.1"/>
    </source>
</evidence>
<keyword evidence="2" id="KW-1185">Reference proteome</keyword>
<reference evidence="1 2" key="1">
    <citation type="submission" date="2020-08" db="EMBL/GenBank/DDBJ databases">
        <title>Genomic Encyclopedia of Type Strains, Phase III (KMG-III): the genomes of soil and plant-associated and newly described type strains.</title>
        <authorList>
            <person name="Whitman W."/>
        </authorList>
    </citation>
    <scope>NUCLEOTIDE SEQUENCE [LARGE SCALE GENOMIC DNA]</scope>
    <source>
        <strain evidence="1 2">CECT 7015</strain>
    </source>
</reference>